<keyword evidence="5" id="KW-1185">Reference proteome</keyword>
<dbReference type="AlphaFoldDB" id="A0A0H2M515"/>
<evidence type="ECO:0000313" key="5">
    <source>
        <dbReference type="Proteomes" id="UP000035170"/>
    </source>
</evidence>
<evidence type="ECO:0000259" key="3">
    <source>
        <dbReference type="SMART" id="SM00062"/>
    </source>
</evidence>
<name>A0A0H2M515_VARPD</name>
<dbReference type="Proteomes" id="UP000035170">
    <property type="component" value="Unassembled WGS sequence"/>
</dbReference>
<reference evidence="4 5" key="1">
    <citation type="submission" date="2015-03" db="EMBL/GenBank/DDBJ databases">
        <title>Genome sequence of Variovorax paradoxus TBEA6.</title>
        <authorList>
            <person name="Poehlein A."/>
            <person name="Schuldes J."/>
            <person name="Wuebbeler J.H."/>
            <person name="Hiessl S."/>
            <person name="Steinbuechel A."/>
            <person name="Daniel R."/>
        </authorList>
    </citation>
    <scope>NUCLEOTIDE SEQUENCE [LARGE SCALE GENOMIC DNA]</scope>
    <source>
        <strain evidence="4 5">TBEA6</strain>
    </source>
</reference>
<evidence type="ECO:0000256" key="2">
    <source>
        <dbReference type="SAM" id="SignalP"/>
    </source>
</evidence>
<dbReference type="Gene3D" id="3.40.190.10">
    <property type="entry name" value="Periplasmic binding protein-like II"/>
    <property type="match status" value="2"/>
</dbReference>
<dbReference type="InterPro" id="IPR001638">
    <property type="entry name" value="Solute-binding_3/MltF_N"/>
</dbReference>
<feature type="domain" description="Solute-binding protein family 3/N-terminal" evidence="3">
    <location>
        <begin position="39"/>
        <end position="263"/>
    </location>
</feature>
<proteinExistence type="predicted"/>
<evidence type="ECO:0000256" key="1">
    <source>
        <dbReference type="ARBA" id="ARBA00022729"/>
    </source>
</evidence>
<organism evidence="4 5">
    <name type="scientific">Variovorax paradoxus</name>
    <dbReference type="NCBI Taxonomy" id="34073"/>
    <lineage>
        <taxon>Bacteria</taxon>
        <taxon>Pseudomonadati</taxon>
        <taxon>Pseudomonadota</taxon>
        <taxon>Betaproteobacteria</taxon>
        <taxon>Burkholderiales</taxon>
        <taxon>Comamonadaceae</taxon>
        <taxon>Variovorax</taxon>
    </lineage>
</organism>
<feature type="chain" id="PRO_5002597253" evidence="2">
    <location>
        <begin position="23"/>
        <end position="280"/>
    </location>
</feature>
<dbReference type="PATRIC" id="fig|34073.19.peg.6910"/>
<accession>A0A0H2M515</accession>
<dbReference type="PANTHER" id="PTHR35936">
    <property type="entry name" value="MEMBRANE-BOUND LYTIC MUREIN TRANSGLYCOSYLASE F"/>
    <property type="match status" value="1"/>
</dbReference>
<dbReference type="EMBL" id="JZWI01000062">
    <property type="protein sequence ID" value="KLN52155.1"/>
    <property type="molecule type" value="Genomic_DNA"/>
</dbReference>
<gene>
    <name evidence="4" type="primary">artJ3</name>
    <name evidence="4" type="ORF">VPARA_67000</name>
</gene>
<comment type="caution">
    <text evidence="4">The sequence shown here is derived from an EMBL/GenBank/DDBJ whole genome shotgun (WGS) entry which is preliminary data.</text>
</comment>
<dbReference type="Pfam" id="PF00497">
    <property type="entry name" value="SBP_bac_3"/>
    <property type="match status" value="1"/>
</dbReference>
<sequence>MHMIKLSLGFFVGLVLSGSVLAQTCTPKVSAEHLTAPGKLQMSTNPTLPPQQFVDSKGELQGLNIELGRAVAKNLCLEPVFVRMDMPPMVPALQAGRFDVINTGLFWTEERSKLMFQVPYGQQSMSIYTVPNSKLAVSKFEDLSGHVVGIETGTYAERKSRESNAAMVAKGMAPIDFRTFATASETTAALRAGQLEAGINIDETAIAFEERGIVKIRASGLYGTDITLSFRDRAVAEAVAQALTDLKADGTYDKLFDKFRMTRLKDTTKFAIRGPGPAPK</sequence>
<dbReference type="SUPFAM" id="SSF53850">
    <property type="entry name" value="Periplasmic binding protein-like II"/>
    <property type="match status" value="1"/>
</dbReference>
<dbReference type="PANTHER" id="PTHR35936:SF17">
    <property type="entry name" value="ARGININE-BINDING EXTRACELLULAR PROTEIN ARTP"/>
    <property type="match status" value="1"/>
</dbReference>
<keyword evidence="1 2" id="KW-0732">Signal</keyword>
<dbReference type="CDD" id="cd01004">
    <property type="entry name" value="PBP2_MidA_like"/>
    <property type="match status" value="1"/>
</dbReference>
<protein>
    <submittedName>
        <fullName evidence="4">ABC transporter arginine-binding protein 1</fullName>
    </submittedName>
</protein>
<evidence type="ECO:0000313" key="4">
    <source>
        <dbReference type="EMBL" id="KLN52155.1"/>
    </source>
</evidence>
<dbReference type="SMART" id="SM00062">
    <property type="entry name" value="PBPb"/>
    <property type="match status" value="1"/>
</dbReference>
<feature type="signal peptide" evidence="2">
    <location>
        <begin position="1"/>
        <end position="22"/>
    </location>
</feature>